<reference evidence="2" key="1">
    <citation type="submission" date="2021-02" db="EMBL/GenBank/DDBJ databases">
        <authorList>
            <person name="Nowell W R."/>
        </authorList>
    </citation>
    <scope>NUCLEOTIDE SEQUENCE</scope>
</reference>
<accession>A0A815YFV1</accession>
<dbReference type="EMBL" id="CAJNOG010008913">
    <property type="protein sequence ID" value="CAF1570302.1"/>
    <property type="molecule type" value="Genomic_DNA"/>
</dbReference>
<feature type="region of interest" description="Disordered" evidence="1">
    <location>
        <begin position="1"/>
        <end position="28"/>
    </location>
</feature>
<dbReference type="AlphaFoldDB" id="A0A815YFV1"/>
<protein>
    <submittedName>
        <fullName evidence="2">Uncharacterized protein</fullName>
    </submittedName>
</protein>
<dbReference type="Proteomes" id="UP000663845">
    <property type="component" value="Unassembled WGS sequence"/>
</dbReference>
<evidence type="ECO:0000256" key="1">
    <source>
        <dbReference type="SAM" id="MobiDB-lite"/>
    </source>
</evidence>
<proteinExistence type="predicted"/>
<gene>
    <name evidence="2" type="ORF">JYZ213_LOCUS47311</name>
</gene>
<evidence type="ECO:0000313" key="3">
    <source>
        <dbReference type="Proteomes" id="UP000663845"/>
    </source>
</evidence>
<name>A0A815YFV1_9BILA</name>
<sequence length="28" mass="3084">MGISNFDRNTLPGKTRTTPTTSKTKPSF</sequence>
<feature type="compositionally biased region" description="Low complexity" evidence="1">
    <location>
        <begin position="10"/>
        <end position="28"/>
    </location>
</feature>
<feature type="non-terminal residue" evidence="2">
    <location>
        <position position="28"/>
    </location>
</feature>
<evidence type="ECO:0000313" key="2">
    <source>
        <dbReference type="EMBL" id="CAF1570302.1"/>
    </source>
</evidence>
<organism evidence="2 3">
    <name type="scientific">Adineta steineri</name>
    <dbReference type="NCBI Taxonomy" id="433720"/>
    <lineage>
        <taxon>Eukaryota</taxon>
        <taxon>Metazoa</taxon>
        <taxon>Spiralia</taxon>
        <taxon>Gnathifera</taxon>
        <taxon>Rotifera</taxon>
        <taxon>Eurotatoria</taxon>
        <taxon>Bdelloidea</taxon>
        <taxon>Adinetida</taxon>
        <taxon>Adinetidae</taxon>
        <taxon>Adineta</taxon>
    </lineage>
</organism>
<comment type="caution">
    <text evidence="2">The sequence shown here is derived from an EMBL/GenBank/DDBJ whole genome shotgun (WGS) entry which is preliminary data.</text>
</comment>